<name>A0AAV5A4A1_9AGAM</name>
<feature type="compositionally biased region" description="Basic residues" evidence="11">
    <location>
        <begin position="849"/>
        <end position="866"/>
    </location>
</feature>
<evidence type="ECO:0000256" key="7">
    <source>
        <dbReference type="ARBA" id="ARBA00022840"/>
    </source>
</evidence>
<dbReference type="PROSITE" id="PS50172">
    <property type="entry name" value="BRCT"/>
    <property type="match status" value="1"/>
</dbReference>
<sequence>MPPKPTAAAATKDIRGFFTHKRVRPTTSKHFVSTPRTGRVDIGGTPPVENQTNRTDNKSSGGQKRKKAVKVMLSSDSESTVEPPRKKVSTNASASEMANKGGLISKPHQSKPTPTTRNNKGPTAKAENDHNAEENADERYTREESRKEALPKKSLEDAAVKNEARKKDSVAEEVDKAQAKKARQVLATGTEILGPPQHGSKVIPEGEANCLAGLTFVFTGELTSLGRDEAIDLAKRYGGRVTGQPSSKTSYVVIGEDAGPSKLNAIKKHKLSTLNEDEFLNLIATRKGIIDKKTMEKLEKENAKIRQDAKEMERQEQKQEAQASRKAGFKKPGKHGMNTFRAMLITGSPGIGKTTAAHLCAKLEGYTPIELNASDARSKKLVENATNINNTSLDGWMSRGEGTLVANVLISNRSVLIMDEVDGMSAGDRGGVGALNALIKKTKIPIICIANDAQAQKLKPLSYTTYHLPFKKPETNAIRSRILSICFKEGLEIPANVVDQLIQGSQSDIRQVITMLSTWRLSNETMDFDQGQALAKMNEKYTLMTPWGIMNKILGPYSFSATSRETLNDRMDLYFQDHGFVPMFMQENYLKPEPARAKSYDGPERDMKKLELLDRAASAISDGDLIDAMIHSSEQHWSLMPFHAIESTVIPAYLMYGQGAHWGPNGMTFPSWFGQNSKQSRLQRQLNDIQTRMRLRVSGDKTDIRMSYIPALHLPLVEPLAHTGAPAIDDVITCMDMYYLSKEDWDTILELGVGDHKDEKVLKTISAATKSAFTRNGEILDDPRYNLTEHPIAFHKADDLRGAPKKLAAVQLPDLEEAFELDELIEDEKEEKPSQDPTGISDDKLLKMGGKKGRAASKTKPKTKTN</sequence>
<comment type="similarity">
    <text evidence="2 10">Belongs to the activator 1 large subunit family.</text>
</comment>
<dbReference type="Gene3D" id="3.40.50.10190">
    <property type="entry name" value="BRCT domain"/>
    <property type="match status" value="1"/>
</dbReference>
<evidence type="ECO:0000256" key="11">
    <source>
        <dbReference type="SAM" id="MobiDB-lite"/>
    </source>
</evidence>
<evidence type="ECO:0000256" key="6">
    <source>
        <dbReference type="ARBA" id="ARBA00022741"/>
    </source>
</evidence>
<dbReference type="Gene3D" id="1.20.272.10">
    <property type="match status" value="1"/>
</dbReference>
<dbReference type="InterPro" id="IPR027417">
    <property type="entry name" value="P-loop_NTPase"/>
</dbReference>
<accession>A0AAV5A4A1</accession>
<feature type="compositionally biased region" description="Basic and acidic residues" evidence="11">
    <location>
        <begin position="305"/>
        <end position="319"/>
    </location>
</feature>
<dbReference type="InterPro" id="IPR013725">
    <property type="entry name" value="DNA_replication_fac_RFC1_C"/>
</dbReference>
<dbReference type="Gene3D" id="3.40.50.300">
    <property type="entry name" value="P-loop containing nucleotide triphosphate hydrolases"/>
    <property type="match status" value="1"/>
</dbReference>
<dbReference type="Pfam" id="PF00004">
    <property type="entry name" value="AAA"/>
    <property type="match status" value="1"/>
</dbReference>
<dbReference type="PANTHER" id="PTHR23389:SF6">
    <property type="entry name" value="REPLICATION FACTOR C SUBUNIT 1"/>
    <property type="match status" value="1"/>
</dbReference>
<dbReference type="SMART" id="SM00292">
    <property type="entry name" value="BRCT"/>
    <property type="match status" value="1"/>
</dbReference>
<dbReference type="AlphaFoldDB" id="A0AAV5A4A1"/>
<dbReference type="SUPFAM" id="SSF52113">
    <property type="entry name" value="BRCT domain"/>
    <property type="match status" value="1"/>
</dbReference>
<evidence type="ECO:0000256" key="5">
    <source>
        <dbReference type="ARBA" id="ARBA00022705"/>
    </source>
</evidence>
<dbReference type="InterPro" id="IPR012178">
    <property type="entry name" value="RFC1"/>
</dbReference>
<keyword evidence="4" id="KW-0597">Phosphoprotein</keyword>
<dbReference type="GO" id="GO:0003677">
    <property type="term" value="F:DNA binding"/>
    <property type="evidence" value="ECO:0007669"/>
    <property type="project" value="UniProtKB-KW"/>
</dbReference>
<feature type="region of interest" description="Disordered" evidence="11">
    <location>
        <begin position="21"/>
        <end position="175"/>
    </location>
</feature>
<dbReference type="Proteomes" id="UP001050691">
    <property type="component" value="Unassembled WGS sequence"/>
</dbReference>
<feature type="region of interest" description="Disordered" evidence="11">
    <location>
        <begin position="305"/>
        <end position="333"/>
    </location>
</feature>
<evidence type="ECO:0000256" key="4">
    <source>
        <dbReference type="ARBA" id="ARBA00022553"/>
    </source>
</evidence>
<dbReference type="InterPro" id="IPR003959">
    <property type="entry name" value="ATPase_AAA_core"/>
</dbReference>
<dbReference type="SMART" id="SM00382">
    <property type="entry name" value="AAA"/>
    <property type="match status" value="1"/>
</dbReference>
<dbReference type="InterPro" id="IPR008921">
    <property type="entry name" value="DNA_pol3_clamp-load_cplx_C"/>
</dbReference>
<dbReference type="CDD" id="cd18140">
    <property type="entry name" value="HLD_clamp_RFC"/>
    <property type="match status" value="1"/>
</dbReference>
<keyword evidence="5 10" id="KW-0235">DNA replication</keyword>
<comment type="caution">
    <text evidence="13">The sequence shown here is derived from an EMBL/GenBank/DDBJ whole genome shotgun (WGS) entry which is preliminary data.</text>
</comment>
<feature type="compositionally biased region" description="Polar residues" evidence="11">
    <location>
        <begin position="110"/>
        <end position="121"/>
    </location>
</feature>
<feature type="compositionally biased region" description="Polar residues" evidence="11">
    <location>
        <begin position="48"/>
        <end position="62"/>
    </location>
</feature>
<evidence type="ECO:0000313" key="13">
    <source>
        <dbReference type="EMBL" id="GJJ07431.1"/>
    </source>
</evidence>
<feature type="compositionally biased region" description="Polar residues" evidence="11">
    <location>
        <begin position="25"/>
        <end position="36"/>
    </location>
</feature>
<dbReference type="SUPFAM" id="SSF52540">
    <property type="entry name" value="P-loop containing nucleoside triphosphate hydrolases"/>
    <property type="match status" value="1"/>
</dbReference>
<dbReference type="PANTHER" id="PTHR23389">
    <property type="entry name" value="CHROMOSOME TRANSMISSION FIDELITY FACTOR 18"/>
    <property type="match status" value="1"/>
</dbReference>
<dbReference type="GO" id="GO:0016887">
    <property type="term" value="F:ATP hydrolysis activity"/>
    <property type="evidence" value="ECO:0007669"/>
    <property type="project" value="InterPro"/>
</dbReference>
<protein>
    <recommendedName>
        <fullName evidence="3 10">Replication factor C subunit 1</fullName>
    </recommendedName>
</protein>
<evidence type="ECO:0000256" key="3">
    <source>
        <dbReference type="ARBA" id="ARBA00020401"/>
    </source>
</evidence>
<dbReference type="GO" id="GO:0006271">
    <property type="term" value="P:DNA strand elongation involved in DNA replication"/>
    <property type="evidence" value="ECO:0007669"/>
    <property type="project" value="UniProtKB-ARBA"/>
</dbReference>
<dbReference type="Pfam" id="PF00533">
    <property type="entry name" value="BRCT"/>
    <property type="match status" value="1"/>
</dbReference>
<feature type="domain" description="BRCT" evidence="12">
    <location>
        <begin position="206"/>
        <end position="287"/>
    </location>
</feature>
<dbReference type="GO" id="GO:0006281">
    <property type="term" value="P:DNA repair"/>
    <property type="evidence" value="ECO:0007669"/>
    <property type="project" value="InterPro"/>
</dbReference>
<dbReference type="InterPro" id="IPR001357">
    <property type="entry name" value="BRCT_dom"/>
</dbReference>
<dbReference type="InterPro" id="IPR003593">
    <property type="entry name" value="AAA+_ATPase"/>
</dbReference>
<organism evidence="13 14">
    <name type="scientific">Clathrus columnatus</name>
    <dbReference type="NCBI Taxonomy" id="1419009"/>
    <lineage>
        <taxon>Eukaryota</taxon>
        <taxon>Fungi</taxon>
        <taxon>Dikarya</taxon>
        <taxon>Basidiomycota</taxon>
        <taxon>Agaricomycotina</taxon>
        <taxon>Agaricomycetes</taxon>
        <taxon>Phallomycetidae</taxon>
        <taxon>Phallales</taxon>
        <taxon>Clathraceae</taxon>
        <taxon>Clathrus</taxon>
    </lineage>
</organism>
<dbReference type="GO" id="GO:0005634">
    <property type="term" value="C:nucleus"/>
    <property type="evidence" value="ECO:0007669"/>
    <property type="project" value="UniProtKB-SubCell"/>
</dbReference>
<gene>
    <name evidence="13" type="ORF">Clacol_001633</name>
</gene>
<evidence type="ECO:0000256" key="8">
    <source>
        <dbReference type="ARBA" id="ARBA00023125"/>
    </source>
</evidence>
<feature type="region of interest" description="Disordered" evidence="11">
    <location>
        <begin position="823"/>
        <end position="866"/>
    </location>
</feature>
<keyword evidence="6 10" id="KW-0547">Nucleotide-binding</keyword>
<dbReference type="InterPro" id="IPR036420">
    <property type="entry name" value="BRCT_dom_sf"/>
</dbReference>
<dbReference type="GO" id="GO:0005524">
    <property type="term" value="F:ATP binding"/>
    <property type="evidence" value="ECO:0007669"/>
    <property type="project" value="UniProtKB-UniRule"/>
</dbReference>
<dbReference type="GO" id="GO:0003689">
    <property type="term" value="F:DNA clamp loader activity"/>
    <property type="evidence" value="ECO:0007669"/>
    <property type="project" value="UniProtKB-UniRule"/>
</dbReference>
<evidence type="ECO:0000256" key="2">
    <source>
        <dbReference type="ARBA" id="ARBA00006116"/>
    </source>
</evidence>
<feature type="compositionally biased region" description="Basic and acidic residues" evidence="11">
    <location>
        <begin position="126"/>
        <end position="175"/>
    </location>
</feature>
<reference evidence="13" key="1">
    <citation type="submission" date="2021-10" db="EMBL/GenBank/DDBJ databases">
        <title>De novo Genome Assembly of Clathrus columnatus (Basidiomycota, Fungi) Using Illumina and Nanopore Sequence Data.</title>
        <authorList>
            <person name="Ogiso-Tanaka E."/>
            <person name="Itagaki H."/>
            <person name="Hosoya T."/>
            <person name="Hosaka K."/>
        </authorList>
    </citation>
    <scope>NUCLEOTIDE SEQUENCE</scope>
    <source>
        <strain evidence="13">MO-923</strain>
    </source>
</reference>
<evidence type="ECO:0000256" key="9">
    <source>
        <dbReference type="ARBA" id="ARBA00023242"/>
    </source>
</evidence>
<dbReference type="InterPro" id="IPR047854">
    <property type="entry name" value="RFC_lid"/>
</dbReference>
<evidence type="ECO:0000259" key="12">
    <source>
        <dbReference type="PROSITE" id="PS50172"/>
    </source>
</evidence>
<keyword evidence="8" id="KW-0238">DNA-binding</keyword>
<dbReference type="Pfam" id="PF25361">
    <property type="entry name" value="AAA_lid_RFC1"/>
    <property type="match status" value="1"/>
</dbReference>
<dbReference type="SUPFAM" id="SSF48019">
    <property type="entry name" value="post-AAA+ oligomerization domain-like"/>
    <property type="match status" value="1"/>
</dbReference>
<evidence type="ECO:0000256" key="10">
    <source>
        <dbReference type="PIRNR" id="PIRNR036578"/>
    </source>
</evidence>
<dbReference type="FunFam" id="1.10.8.60:FF:000021">
    <property type="entry name" value="Replication factor C subunit 1"/>
    <property type="match status" value="1"/>
</dbReference>
<evidence type="ECO:0000256" key="1">
    <source>
        <dbReference type="ARBA" id="ARBA00004123"/>
    </source>
</evidence>
<dbReference type="CDD" id="cd00009">
    <property type="entry name" value="AAA"/>
    <property type="match status" value="1"/>
</dbReference>
<dbReference type="PIRSF" id="PIRSF036578">
    <property type="entry name" value="RFC1"/>
    <property type="match status" value="1"/>
</dbReference>
<keyword evidence="14" id="KW-1185">Reference proteome</keyword>
<dbReference type="FunFam" id="1.20.272.10:FF:000005">
    <property type="entry name" value="Replication factor C subunit 1"/>
    <property type="match status" value="1"/>
</dbReference>
<dbReference type="CDD" id="cd17752">
    <property type="entry name" value="BRCT_RFC1"/>
    <property type="match status" value="1"/>
</dbReference>
<dbReference type="GO" id="GO:0005663">
    <property type="term" value="C:DNA replication factor C complex"/>
    <property type="evidence" value="ECO:0007669"/>
    <property type="project" value="InterPro"/>
</dbReference>
<keyword evidence="7 10" id="KW-0067">ATP-binding</keyword>
<dbReference type="FunFam" id="3.40.50.300:FF:000395">
    <property type="entry name" value="Replication factor C subunit 1"/>
    <property type="match status" value="1"/>
</dbReference>
<dbReference type="Gene3D" id="1.10.8.60">
    <property type="match status" value="1"/>
</dbReference>
<comment type="subcellular location">
    <subcellularLocation>
        <location evidence="1 10">Nucleus</location>
    </subcellularLocation>
</comment>
<dbReference type="EMBL" id="BPWL01000002">
    <property type="protein sequence ID" value="GJJ07431.1"/>
    <property type="molecule type" value="Genomic_DNA"/>
</dbReference>
<evidence type="ECO:0000313" key="14">
    <source>
        <dbReference type="Proteomes" id="UP001050691"/>
    </source>
</evidence>
<proteinExistence type="inferred from homology"/>
<dbReference type="FunFam" id="3.40.50.10190:FF:000001">
    <property type="entry name" value="Replication factor C subunit 1"/>
    <property type="match status" value="1"/>
</dbReference>
<keyword evidence="9 10" id="KW-0539">Nucleus</keyword>
<dbReference type="Pfam" id="PF08519">
    <property type="entry name" value="RFC1"/>
    <property type="match status" value="1"/>
</dbReference>